<dbReference type="GO" id="GO:0009236">
    <property type="term" value="P:cobalamin biosynthetic process"/>
    <property type="evidence" value="ECO:0007669"/>
    <property type="project" value="UniProtKB-UniRule"/>
</dbReference>
<dbReference type="EMBL" id="WNKS01000032">
    <property type="protein sequence ID" value="MTV33272.1"/>
    <property type="molecule type" value="Genomic_DNA"/>
</dbReference>
<dbReference type="Pfam" id="PF02514">
    <property type="entry name" value="CobN-Mg_chel"/>
    <property type="match status" value="1"/>
</dbReference>
<comment type="caution">
    <text evidence="3">The sequence shown here is derived from an EMBL/GenBank/DDBJ whole genome shotgun (WGS) entry which is preliminary data.</text>
</comment>
<dbReference type="GO" id="GO:0051116">
    <property type="term" value="F:cobaltochelatase activity"/>
    <property type="evidence" value="ECO:0007669"/>
    <property type="project" value="UniProtKB-UniRule"/>
</dbReference>
<dbReference type="InterPro" id="IPR003672">
    <property type="entry name" value="CobN/Mg_chltase"/>
</dbReference>
<evidence type="ECO:0000313" key="3">
    <source>
        <dbReference type="EMBL" id="MTV33272.1"/>
    </source>
</evidence>
<feature type="domain" description="CobN/magnesium chelatase" evidence="2">
    <location>
        <begin position="189"/>
        <end position="1303"/>
    </location>
</feature>
<name>A0A6N8DRM5_RHOAC</name>
<gene>
    <name evidence="3" type="primary">cobN</name>
    <name evidence="3" type="ORF">GJ654_20045</name>
</gene>
<proteinExistence type="predicted"/>
<sequence length="1339" mass="147263">MPAAAPPTPISPLCAGDSARQKTAAPRVRLQAAAAAVLPARWRRPKPRRSTACCVAPPKTSNEGLRMSVAERRFVFVDATGLSLAALGVALRQVNAERATPIRVVSRGHADLADEARIADCVEAIRDADALVLLPHGGAESIPGFELMVEAARGKTIHVQTSCNSPESFALAQEFSRDFGGDAFVRRNDYITKGGVENFANLLRFMACDGGGALLPSPRDMPTEGIHHPDYSGPDDPDSYLSWARRRIGASPSAPVIGIWFLRDSWLTGDTVVIDAMITEIERLGAIALAVFHMRFIDADLKNLGVPALIDRYFRGDGKARVDALLSPMGFSLALYDPPAAKALAELDAPVLQMIVTSHSQKVWAESEQAVAPIEVSVLVAQPEFDGCLIGPVAGAREELGIDEATGAMRTGQRPVAERCAHVARWAVNWARLRRTPPAERKIAILFHHYPPKNDRLGCASGLDSFESVKRLCERLEAEGHGLARRYRDGEDLAFELLDRLTNDRRYLPPQHMAERAAAIIEQNIAERWHAERSDRMRKEMAAKWGPPPGFTFAHKGGLLVGGVVNGNVFIGMQPTRACMEAEDEPTIQADGSALHDPYLPATHHYLGYYRWLRDVFGAQAVYHIGTHGSLEWLPGKSVGLSRDCYPDAAIADLPNLYPYIVSNPGEGTQAKRRGYACILDHMIPPQTNAGATEPIQAIEDLLDKVHIARQEDPSKLSVLIDSLWEKAEALHLDRDLGLGKAETEADPTGFCTRLHGYLHEVEVTAINDGLHVFGQPPADGRFNETLLHLTRLPNGDAPSLWDTVATAFGHEGADLRDNPGQRDERDGRTKGQILGGLLDEIRACFSNFDRLGWTEENIVAQTQQRFCGSPRVAKTLRFVMTTVRPALQGVTDELDHAVKGVEGRFVPPGPSGAPTRGNVGVMPTGRNFYSVDPYKIPTPEAWAVGVRLGDALVERYRADEGRDPQQLGMTLWATPTMRTGGDDVAEIFYLMGVRPVWADNGKVKGVEPIPLHELKFPRLDVTVRGSGMLRDAFPNVMALIDSAVRMVAALNEPDDVNFLGRNVARDRAELIKAGLSPEAAARRAGFRLFAEKPGCYGAGVSDLLESGRWRDIGDLGDLYIHWGGYAYGADAYGEALQQDFRQRLSRLDLTVMNADTREYDIFSSDDFNAYHGGMNAAVKRTSGRYARSYSGDSNDPRKPRIRATDEEGRFIFRTRILNPKWIAGMKRHGYKGAGDLAEAVDYCFQWDATSDLLEDWQYAEMARTYAFDPAMQDFFRKHNPYALQSIAERLLEAIRRGQWQNPGADEQALETLFLEAEGEIEDSLAGSIRAAQQSETLS</sequence>
<dbReference type="EC" id="6.6.1.2" evidence="1"/>
<evidence type="ECO:0000259" key="2">
    <source>
        <dbReference type="Pfam" id="PF02514"/>
    </source>
</evidence>
<reference evidence="3 4" key="1">
    <citation type="submission" date="2019-11" db="EMBL/GenBank/DDBJ databases">
        <title>Whole-genome sequence of a Rhodoblastus acidophilus DSM 142.</title>
        <authorList>
            <person name="Kyndt J.A."/>
            <person name="Meyer T.E."/>
        </authorList>
    </citation>
    <scope>NUCLEOTIDE SEQUENCE [LARGE SCALE GENOMIC DNA]</scope>
    <source>
        <strain evidence="3 4">DSM 142</strain>
    </source>
</reference>
<organism evidence="3 4">
    <name type="scientific">Rhodoblastus acidophilus</name>
    <name type="common">Rhodopseudomonas acidophila</name>
    <dbReference type="NCBI Taxonomy" id="1074"/>
    <lineage>
        <taxon>Bacteria</taxon>
        <taxon>Pseudomonadati</taxon>
        <taxon>Pseudomonadota</taxon>
        <taxon>Alphaproteobacteria</taxon>
        <taxon>Hyphomicrobiales</taxon>
        <taxon>Rhodoblastaceae</taxon>
        <taxon>Rhodoblastus</taxon>
    </lineage>
</organism>
<dbReference type="InterPro" id="IPR011953">
    <property type="entry name" value="Cobalto_CobN"/>
</dbReference>
<dbReference type="OrthoDB" id="9757976at2"/>
<dbReference type="NCBIfam" id="TIGR02257">
    <property type="entry name" value="cobalto_cobN"/>
    <property type="match status" value="1"/>
</dbReference>
<evidence type="ECO:0000256" key="1">
    <source>
        <dbReference type="NCBIfam" id="TIGR02257"/>
    </source>
</evidence>
<dbReference type="CDD" id="cd10150">
    <property type="entry name" value="CobN_like"/>
    <property type="match status" value="1"/>
</dbReference>
<keyword evidence="3" id="KW-0436">Ligase</keyword>
<evidence type="ECO:0000313" key="4">
    <source>
        <dbReference type="Proteomes" id="UP000439113"/>
    </source>
</evidence>
<accession>A0A6N8DRM5</accession>
<dbReference type="PANTHER" id="PTHR44119">
    <property type="entry name" value="MAGNESIUM-CHELATASE SUBUNIT CHLH, CHLOROPLASTIC"/>
    <property type="match status" value="1"/>
</dbReference>
<dbReference type="Proteomes" id="UP000439113">
    <property type="component" value="Unassembled WGS sequence"/>
</dbReference>
<protein>
    <recommendedName>
        <fullName evidence="1">Cobaltochelatase subunit CobN</fullName>
        <ecNumber evidence="1">6.6.1.2</ecNumber>
    </recommendedName>
</protein>
<dbReference type="PANTHER" id="PTHR44119:SF4">
    <property type="entry name" value="AEROBIC COBALTOCHELATASE SUBUNIT COBN"/>
    <property type="match status" value="1"/>
</dbReference>